<dbReference type="Proteomes" id="UP000887580">
    <property type="component" value="Unplaced"/>
</dbReference>
<protein>
    <submittedName>
        <fullName evidence="2">Amiloride-sensitive sodium channel</fullName>
    </submittedName>
</protein>
<evidence type="ECO:0000313" key="1">
    <source>
        <dbReference type="Proteomes" id="UP000887580"/>
    </source>
</evidence>
<proteinExistence type="predicted"/>
<sequence length="509" mass="58530">MAEHKNQELWAKIKKCRRYGFWIIIIVLAVLTVRDVIDLVIEYGDNPKQSEMNILFNDSMTMPNITFCMSKKQAWSHFEIDPKEKTEDWDAKVQGDLANMTDAKTFLTEKWDYRLVMEAYEVIATLNSLERETTPRGAARAMTVFRINPRLAGKRKLIATWLDIIKERKVTFSQFTQKVGFEAIRRSLQRFARTSYDEDQVFRTGLRISWISMMNLCFQPEFDATNYKDINDQGQFFILQTSHHGKENDTFDCMSVDFHGRPSALGRFMEGKGRVRDGITDELCLGMVHEVTVEVRATYIMLENNEKGTACNDLGEDEDTEFDCRSRCRLEMIKEMCNCIAPTLGYLIHEDEDLPICDYTKCEIDVQKGNHTDELCAKKCLRDCKQIRFQVNLDQKGRSVRPDLTTVVLNWGSFEYLSLEQKWVWSVATFIAALGGSIGMWLGLSFISLLQGISWLVEKCGNKFILDGRSDETDENGRPVKRSSGRPRLSKSSVFDVNAKKPEASKPAI</sequence>
<evidence type="ECO:0000313" key="2">
    <source>
        <dbReference type="WBParaSite" id="PS1159_v2.g9094.t1"/>
    </source>
</evidence>
<reference evidence="2" key="1">
    <citation type="submission" date="2022-11" db="UniProtKB">
        <authorList>
            <consortium name="WormBaseParasite"/>
        </authorList>
    </citation>
    <scope>IDENTIFICATION</scope>
</reference>
<name>A0AC35GVE5_9BILA</name>
<organism evidence="1 2">
    <name type="scientific">Panagrolaimus sp. PS1159</name>
    <dbReference type="NCBI Taxonomy" id="55785"/>
    <lineage>
        <taxon>Eukaryota</taxon>
        <taxon>Metazoa</taxon>
        <taxon>Ecdysozoa</taxon>
        <taxon>Nematoda</taxon>
        <taxon>Chromadorea</taxon>
        <taxon>Rhabditida</taxon>
        <taxon>Tylenchina</taxon>
        <taxon>Panagrolaimomorpha</taxon>
        <taxon>Panagrolaimoidea</taxon>
        <taxon>Panagrolaimidae</taxon>
        <taxon>Panagrolaimus</taxon>
    </lineage>
</organism>
<dbReference type="WBParaSite" id="PS1159_v2.g9094.t1">
    <property type="protein sequence ID" value="PS1159_v2.g9094.t1"/>
    <property type="gene ID" value="PS1159_v2.g9094"/>
</dbReference>
<accession>A0AC35GVE5</accession>